<accession>A0A2H9M2S9</accession>
<dbReference type="GO" id="GO:0004386">
    <property type="term" value="F:helicase activity"/>
    <property type="evidence" value="ECO:0007669"/>
    <property type="project" value="UniProtKB-KW"/>
</dbReference>
<protein>
    <recommendedName>
        <fullName evidence="18">DEAD/DEAH box helicase</fullName>
    </recommendedName>
</protein>
<dbReference type="GO" id="GO:0140097">
    <property type="term" value="F:catalytic activity, acting on DNA"/>
    <property type="evidence" value="ECO:0007669"/>
    <property type="project" value="UniProtKB-ARBA"/>
</dbReference>
<dbReference type="Pfam" id="PF21210">
    <property type="entry name" value="RNA_helicase_helical"/>
    <property type="match status" value="1"/>
</dbReference>
<dbReference type="Proteomes" id="UP000230713">
    <property type="component" value="Unassembled WGS sequence"/>
</dbReference>
<dbReference type="InterPro" id="IPR001650">
    <property type="entry name" value="Helicase_C-like"/>
</dbReference>
<dbReference type="InterPro" id="IPR014001">
    <property type="entry name" value="Helicase_ATP-bd"/>
</dbReference>
<dbReference type="InterPro" id="IPR011545">
    <property type="entry name" value="DEAD/DEAH_box_helicase_dom"/>
</dbReference>
<dbReference type="GO" id="GO:0016787">
    <property type="term" value="F:hydrolase activity"/>
    <property type="evidence" value="ECO:0007669"/>
    <property type="project" value="UniProtKB-KW"/>
</dbReference>
<dbReference type="Proteomes" id="UP000229789">
    <property type="component" value="Unassembled WGS sequence"/>
</dbReference>
<accession>A0A2H9M7S7</accession>
<dbReference type="InterPro" id="IPR027417">
    <property type="entry name" value="P-loop_NTPase"/>
</dbReference>
<dbReference type="SMART" id="SM00490">
    <property type="entry name" value="HELICc"/>
    <property type="match status" value="1"/>
</dbReference>
<dbReference type="EMBL" id="PFSX01000054">
    <property type="protein sequence ID" value="PJC01168.1"/>
    <property type="molecule type" value="Genomic_DNA"/>
</dbReference>
<proteinExistence type="predicted"/>
<dbReference type="Proteomes" id="UP000231449">
    <property type="component" value="Unassembled WGS sequence"/>
</dbReference>
<keyword evidence="1" id="KW-0547">Nucleotide-binding</keyword>
<evidence type="ECO:0000313" key="13">
    <source>
        <dbReference type="EMBL" id="PJB04092.1"/>
    </source>
</evidence>
<evidence type="ECO:0000313" key="11">
    <source>
        <dbReference type="EMBL" id="PIX28007.1"/>
    </source>
</evidence>
<gene>
    <name evidence="14" type="ORF">CO072_02040</name>
    <name evidence="13" type="ORF">CO124_01115</name>
    <name evidence="10" type="ORF">COS22_00750</name>
    <name evidence="9" type="ORF">COS45_01940</name>
    <name evidence="8" type="ORF">COW69_01610</name>
    <name evidence="12" type="ORF">COY63_02065</name>
    <name evidence="11" type="ORF">COZ66_01955</name>
</gene>
<evidence type="ECO:0000313" key="15">
    <source>
        <dbReference type="Proteomes" id="UP000228874"/>
    </source>
</evidence>
<evidence type="ECO:0000313" key="16">
    <source>
        <dbReference type="Proteomes" id="UP000228888"/>
    </source>
</evidence>
<keyword evidence="4" id="KW-0067">ATP-binding</keyword>
<evidence type="ECO:0000313" key="10">
    <source>
        <dbReference type="EMBL" id="PIV46560.1"/>
    </source>
</evidence>
<name>A0A2G9LJ45_HUBC1</name>
<dbReference type="PANTHER" id="PTHR14025:SF20">
    <property type="entry name" value="FANCONI ANEMIA GROUP M PROTEIN"/>
    <property type="match status" value="1"/>
</dbReference>
<dbReference type="EMBL" id="PFMG01000049">
    <property type="protein sequence ID" value="PIY99738.1"/>
    <property type="molecule type" value="Genomic_DNA"/>
</dbReference>
<dbReference type="GO" id="GO:0003676">
    <property type="term" value="F:nucleic acid binding"/>
    <property type="evidence" value="ECO:0007669"/>
    <property type="project" value="InterPro"/>
</dbReference>
<accession>A0A2H9RCL7</accession>
<sequence length="514" mass="58261">MLKKPLQLRAYQQNILTNILNKNSLVILPTGTGKTFLALALAVEKLKTHPNQKILIMAPSKPLVHQHFLTFVEFLDAEIVEITGQVPAFNREKIYAQADIIIATPQTIENDLITGRLDSNNLSFVVFDEAHHAVSNYSYVFISKFFQTKDSKPQHLGLTASPGSNQEKIDEIINNLFIKHIEIRSEEDKDMSLYIMKKQIEWRKINLPEQFLSIKKALTVASKTLQKQLYNLGFSVENNSKRDLILLQNKLHNLVANSGEKTVFRALSLLAGLIKVEYAIELLETQGISALLGFFEKLKKQKSKAAKSLLSDENFKFACEKAQYLSTEKLEHPKIPELVKIIEENKNKQIIIFSQYRSTVDVIINSICAVCVPVKLIGQKEGMTQKQQQAAVERFRQGKSNVLVCTSVGEEGLDILGVDIAIFFEAVPSEIRAIQRAGRVARHKVGKIIIFLAKGTRDEVYFWSAQWKKKQMKKTIDILKNNNFADKSWQPDKNSFADKSSSSSKSHKNLLDFE</sequence>
<evidence type="ECO:0000313" key="14">
    <source>
        <dbReference type="EMBL" id="PJC01168.1"/>
    </source>
</evidence>
<evidence type="ECO:0000256" key="2">
    <source>
        <dbReference type="ARBA" id="ARBA00022801"/>
    </source>
</evidence>
<accession>A0A2G9LJ45</accession>
<evidence type="ECO:0000313" key="8">
    <source>
        <dbReference type="EMBL" id="PIN66578.1"/>
    </source>
</evidence>
<evidence type="ECO:0000259" key="7">
    <source>
        <dbReference type="PROSITE" id="PS51194"/>
    </source>
</evidence>
<evidence type="ECO:0000313" key="17">
    <source>
        <dbReference type="Proteomes" id="UP000229789"/>
    </source>
</evidence>
<dbReference type="InterPro" id="IPR041755">
    <property type="entry name" value="Hef_ID"/>
</dbReference>
<dbReference type="PROSITE" id="PS51194">
    <property type="entry name" value="HELICASE_CTER"/>
    <property type="match status" value="1"/>
</dbReference>
<evidence type="ECO:0000259" key="6">
    <source>
        <dbReference type="PROSITE" id="PS51192"/>
    </source>
</evidence>
<dbReference type="Gene3D" id="3.40.50.300">
    <property type="entry name" value="P-loop containing nucleotide triphosphate hydrolases"/>
    <property type="match status" value="2"/>
</dbReference>
<dbReference type="Gene3D" id="1.20.1320.20">
    <property type="entry name" value="hef helicase domain"/>
    <property type="match status" value="1"/>
</dbReference>
<dbReference type="EMBL" id="PETW01000011">
    <property type="protein sequence ID" value="PIV46560.1"/>
    <property type="molecule type" value="Genomic_DNA"/>
</dbReference>
<dbReference type="PANTHER" id="PTHR14025">
    <property type="entry name" value="FANCONI ANEMIA GROUP M FANCM FAMILY MEMBER"/>
    <property type="match status" value="1"/>
</dbReference>
<evidence type="ECO:0000256" key="4">
    <source>
        <dbReference type="ARBA" id="ARBA00022840"/>
    </source>
</evidence>
<evidence type="ECO:0000256" key="3">
    <source>
        <dbReference type="ARBA" id="ARBA00022806"/>
    </source>
</evidence>
<evidence type="ECO:0000313" key="12">
    <source>
        <dbReference type="EMBL" id="PIY99738.1"/>
    </source>
</evidence>
<dbReference type="PROSITE" id="PS51192">
    <property type="entry name" value="HELICASE_ATP_BIND_1"/>
    <property type="match status" value="1"/>
</dbReference>
<accession>A0A2H9N2D5</accession>
<accession>A0A2H9QSB2</accession>
<feature type="domain" description="Helicase ATP-binding" evidence="6">
    <location>
        <begin position="15"/>
        <end position="180"/>
    </location>
</feature>
<dbReference type="Proteomes" id="UP000228874">
    <property type="component" value="Unassembled WGS sequence"/>
</dbReference>
<dbReference type="SMART" id="SM00487">
    <property type="entry name" value="DEXDc"/>
    <property type="match status" value="1"/>
</dbReference>
<keyword evidence="3" id="KW-0347">Helicase</keyword>
<dbReference type="GO" id="GO:0005524">
    <property type="term" value="F:ATP binding"/>
    <property type="evidence" value="ECO:0007669"/>
    <property type="project" value="UniProtKB-KW"/>
</dbReference>
<dbReference type="Proteomes" id="UP000228888">
    <property type="component" value="Unassembled WGS sequence"/>
</dbReference>
<dbReference type="EMBL" id="PEUT01000049">
    <property type="protein sequence ID" value="PIV13600.1"/>
    <property type="molecule type" value="Genomic_DNA"/>
</dbReference>
<reference evidence="15 16" key="2">
    <citation type="submission" date="2017-09" db="EMBL/GenBank/DDBJ databases">
        <title>Depth-based differentiation of microbial function through sediment-hosted aquifers and enrichment of novel symbionts in the deep terrestrial subsurface.</title>
        <authorList>
            <person name="Probst A.J."/>
            <person name="Ladd B."/>
            <person name="Jarett J.K."/>
            <person name="Geller-Mcgrath D.E."/>
            <person name="Sieber C.M.K."/>
            <person name="Emerson J.B."/>
            <person name="Anantharaman K."/>
            <person name="Thomas B.C."/>
            <person name="Malmstrom R."/>
            <person name="Stieglmeier M."/>
            <person name="Klingl A."/>
            <person name="Woyke T."/>
            <person name="Ryan C.M."/>
            <person name="Banfield J.F."/>
        </authorList>
    </citation>
    <scope>NUCLEOTIDE SEQUENCE [LARGE SCALE GENOMIC DNA]</scope>
</reference>
<feature type="domain" description="Helicase C-terminal" evidence="7">
    <location>
        <begin position="334"/>
        <end position="497"/>
    </location>
</feature>
<evidence type="ECO:0000256" key="5">
    <source>
        <dbReference type="SAM" id="MobiDB-lite"/>
    </source>
</evidence>
<dbReference type="EMBL" id="PFUW01000018">
    <property type="protein sequence ID" value="PJB04092.1"/>
    <property type="molecule type" value="Genomic_DNA"/>
</dbReference>
<comment type="caution">
    <text evidence="8">The sequence shown here is derived from an EMBL/GenBank/DDBJ whole genome shotgun (WGS) entry which is preliminary data.</text>
</comment>
<evidence type="ECO:0008006" key="18">
    <source>
        <dbReference type="Google" id="ProtNLM"/>
    </source>
</evidence>
<dbReference type="Proteomes" id="UP000231232">
    <property type="component" value="Unassembled WGS sequence"/>
</dbReference>
<keyword evidence="2" id="KW-0378">Hydrolase</keyword>
<feature type="region of interest" description="Disordered" evidence="5">
    <location>
        <begin position="486"/>
        <end position="514"/>
    </location>
</feature>
<dbReference type="AlphaFoldDB" id="A0A2G9LJ45"/>
<reference evidence="8 17" key="1">
    <citation type="submission" date="2017-09" db="EMBL/GenBank/DDBJ databases">
        <title>Depth-based differentiation of microbial function through sediment-hosted aquifers and enrichment of novel symbionts in the deep terrestrial subsurface.</title>
        <authorList>
            <person name="Probst A.J."/>
            <person name="Ladd B."/>
            <person name="Jarett J.K."/>
            <person name="Geller-Mcgrath D.E."/>
            <person name="Sieber C.M."/>
            <person name="Emerson J.B."/>
            <person name="Anantharaman K."/>
            <person name="Thomas B.C."/>
            <person name="Malmstrom R."/>
            <person name="Stieglmeier M."/>
            <person name="Klingl A."/>
            <person name="Woyke T."/>
            <person name="Ryan C.M."/>
            <person name="Banfield J.F."/>
        </authorList>
    </citation>
    <scope>NUCLEOTIDE SEQUENCE [LARGE SCALE GENOMIC DNA]</scope>
    <source>
        <strain evidence="10">CG02_land_8_20_14_3_00_31_209</strain>
        <strain evidence="9">CG03_land_8_20_14_0_80_31_114</strain>
        <strain evidence="8">CG18_big_fil_WC_8_21_14_2_50_31_19</strain>
        <strain evidence="12">CG_4_10_14_0_8_um_filter_31_133</strain>
        <strain evidence="11">CG_4_8_14_3_um_filter</strain>
        <strain evidence="14">CG_4_9_14_0_8_um_filter_31_21</strain>
        <strain evidence="13">CG_4_9_14_3_um_filter_31_125</strain>
    </source>
</reference>
<evidence type="ECO:0000256" key="1">
    <source>
        <dbReference type="ARBA" id="ARBA00022741"/>
    </source>
</evidence>
<dbReference type="SUPFAM" id="SSF52540">
    <property type="entry name" value="P-loop containing nucleoside triphosphate hydrolases"/>
    <property type="match status" value="1"/>
</dbReference>
<dbReference type="Pfam" id="PF00270">
    <property type="entry name" value="DEAD"/>
    <property type="match status" value="1"/>
</dbReference>
<dbReference type="Pfam" id="PF00271">
    <property type="entry name" value="Helicase_C"/>
    <property type="match status" value="1"/>
</dbReference>
<dbReference type="Proteomes" id="UP000230477">
    <property type="component" value="Unassembled WGS sequence"/>
</dbReference>
<organism evidence="8 17">
    <name type="scientific">Huberarchaeum crystalense</name>
    <dbReference type="NCBI Taxonomy" id="2014257"/>
    <lineage>
        <taxon>Archaea</taxon>
        <taxon>Candidatus Huberarchaeota</taxon>
        <taxon>Candidatus Huberarchaeia</taxon>
        <taxon>Candidatus Huberarchaeales</taxon>
        <taxon>Candidatus Huberarchaeaceae</taxon>
        <taxon>Candidatus Huberarchaeum</taxon>
    </lineage>
</organism>
<accession>A0A2H9P890</accession>
<evidence type="ECO:0000313" key="9">
    <source>
        <dbReference type="EMBL" id="PIV13600.1"/>
    </source>
</evidence>
<dbReference type="EMBL" id="PFIH01000047">
    <property type="protein sequence ID" value="PIX28007.1"/>
    <property type="molecule type" value="Genomic_DNA"/>
</dbReference>
<dbReference type="EMBL" id="PCUF01000017">
    <property type="protein sequence ID" value="PIN66578.1"/>
    <property type="molecule type" value="Genomic_DNA"/>
</dbReference>